<proteinExistence type="predicted"/>
<dbReference type="AlphaFoldDB" id="A0A9N8HHS6"/>
<keyword evidence="3" id="KW-1185">Reference proteome</keyword>
<evidence type="ECO:0000313" key="2">
    <source>
        <dbReference type="EMBL" id="CAB9513252.1"/>
    </source>
</evidence>
<name>A0A9N8HHS6_9STRA</name>
<dbReference type="EMBL" id="CAICTM010000580">
    <property type="protein sequence ID" value="CAB9513252.1"/>
    <property type="molecule type" value="Genomic_DNA"/>
</dbReference>
<protein>
    <recommendedName>
        <fullName evidence="1">Gamma-glutamylcyclotransferase AIG2-like domain-containing protein</fullName>
    </recommendedName>
</protein>
<reference evidence="2" key="1">
    <citation type="submission" date="2020-06" db="EMBL/GenBank/DDBJ databases">
        <authorList>
            <consortium name="Plant Systems Biology data submission"/>
        </authorList>
    </citation>
    <scope>NUCLEOTIDE SEQUENCE</scope>
    <source>
        <strain evidence="2">D6</strain>
    </source>
</reference>
<organism evidence="2 3">
    <name type="scientific">Seminavis robusta</name>
    <dbReference type="NCBI Taxonomy" id="568900"/>
    <lineage>
        <taxon>Eukaryota</taxon>
        <taxon>Sar</taxon>
        <taxon>Stramenopiles</taxon>
        <taxon>Ochrophyta</taxon>
        <taxon>Bacillariophyta</taxon>
        <taxon>Bacillariophyceae</taxon>
        <taxon>Bacillariophycidae</taxon>
        <taxon>Naviculales</taxon>
        <taxon>Naviculaceae</taxon>
        <taxon>Seminavis</taxon>
    </lineage>
</organism>
<sequence>MCSVTAVYALTTTPTCLGPKKRYLGSGDAKEDTTNRVSGWVLTADPELFQRKLKHFDSIEGYVPDGSGLYQRAIADAFLGDPKRTLGGEPIGEEGSVVRAYVYHRPDCNKSKQIPSGDWLQRDR</sequence>
<evidence type="ECO:0000313" key="3">
    <source>
        <dbReference type="Proteomes" id="UP001153069"/>
    </source>
</evidence>
<accession>A0A9N8HHS6</accession>
<gene>
    <name evidence="2" type="ORF">SEMRO_581_G170230.1</name>
</gene>
<dbReference type="SUPFAM" id="SSF110857">
    <property type="entry name" value="Gamma-glutamyl cyclotransferase-like"/>
    <property type="match status" value="1"/>
</dbReference>
<dbReference type="InterPro" id="IPR009288">
    <property type="entry name" value="AIG2-like_dom"/>
</dbReference>
<comment type="caution">
    <text evidence="2">The sequence shown here is derived from an EMBL/GenBank/DDBJ whole genome shotgun (WGS) entry which is preliminary data.</text>
</comment>
<dbReference type="Proteomes" id="UP001153069">
    <property type="component" value="Unassembled WGS sequence"/>
</dbReference>
<dbReference type="Gene3D" id="3.10.490.10">
    <property type="entry name" value="Gamma-glutamyl cyclotransferase-like"/>
    <property type="match status" value="1"/>
</dbReference>
<feature type="domain" description="Gamma-glutamylcyclotransferase AIG2-like" evidence="1">
    <location>
        <begin position="32"/>
        <end position="120"/>
    </location>
</feature>
<dbReference type="Pfam" id="PF06094">
    <property type="entry name" value="GGACT"/>
    <property type="match status" value="1"/>
</dbReference>
<evidence type="ECO:0000259" key="1">
    <source>
        <dbReference type="Pfam" id="PF06094"/>
    </source>
</evidence>
<dbReference type="InterPro" id="IPR036568">
    <property type="entry name" value="GGCT-like_sf"/>
</dbReference>